<evidence type="ECO:0000313" key="1">
    <source>
        <dbReference type="EMBL" id="KEC54268.1"/>
    </source>
</evidence>
<proteinExistence type="predicted"/>
<dbReference type="Proteomes" id="UP000027336">
    <property type="component" value="Unassembled WGS sequence"/>
</dbReference>
<organism evidence="1 2">
    <name type="scientific">Bartonella rochalimae ATCC BAA-1498</name>
    <dbReference type="NCBI Taxonomy" id="685782"/>
    <lineage>
        <taxon>Bacteria</taxon>
        <taxon>Pseudomonadati</taxon>
        <taxon>Pseudomonadota</taxon>
        <taxon>Alphaproteobacteria</taxon>
        <taxon>Hyphomicrobiales</taxon>
        <taxon>Bartonellaceae</taxon>
        <taxon>Bartonella</taxon>
    </lineage>
</organism>
<dbReference type="eggNOG" id="ENOG502ZART">
    <property type="taxonomic scope" value="Bacteria"/>
</dbReference>
<keyword evidence="2" id="KW-1185">Reference proteome</keyword>
<dbReference type="HOGENOM" id="CLU_035030_1_1_5"/>
<evidence type="ECO:0008006" key="3">
    <source>
        <dbReference type="Google" id="ProtNLM"/>
    </source>
</evidence>
<evidence type="ECO:0000313" key="2">
    <source>
        <dbReference type="Proteomes" id="UP000027336"/>
    </source>
</evidence>
<accession>A0A067WBT4</accession>
<dbReference type="PATRIC" id="fig|685782.3.peg.1199"/>
<name>A0A067WBT4_9HYPH</name>
<reference evidence="1 2" key="1">
    <citation type="submission" date="2012-04" db="EMBL/GenBank/DDBJ databases">
        <title>The Genome Sequence of Bartonella rochalimae BMGH.</title>
        <authorList>
            <consortium name="The Broad Institute Genome Sequencing Platform"/>
            <consortium name="The Broad Institute Genome Sequencing Center for Infectious Disease"/>
            <person name="Feldgarden M."/>
            <person name="Kirby J."/>
            <person name="Kosoy M."/>
            <person name="Birtles R."/>
            <person name="Probert W.S."/>
            <person name="Chiaraviglio L."/>
            <person name="Walker B."/>
            <person name="Young S.K."/>
            <person name="Zeng Q."/>
            <person name="Gargeya S."/>
            <person name="Fitzgerald M."/>
            <person name="Haas B."/>
            <person name="Abouelleil A."/>
            <person name="Alvarado L."/>
            <person name="Arachchi H.M."/>
            <person name="Berlin A.M."/>
            <person name="Chapman S.B."/>
            <person name="Goldberg J."/>
            <person name="Griggs A."/>
            <person name="Gujja S."/>
            <person name="Hansen M."/>
            <person name="Howarth C."/>
            <person name="Imamovic A."/>
            <person name="Larimer J."/>
            <person name="McCowen C."/>
            <person name="Montmayeur A."/>
            <person name="Murphy C."/>
            <person name="Neiman D."/>
            <person name="Pearson M."/>
            <person name="Priest M."/>
            <person name="Roberts A."/>
            <person name="Saif S."/>
            <person name="Shea T."/>
            <person name="Sisk P."/>
            <person name="Sykes S."/>
            <person name="Wortman J."/>
            <person name="Nusbaum C."/>
            <person name="Birren B."/>
        </authorList>
    </citation>
    <scope>NUCLEOTIDE SEQUENCE [LARGE SCALE GENOMIC DNA]</scope>
    <source>
        <strain evidence="1 2">ATCC BAA-1498</strain>
    </source>
</reference>
<gene>
    <name evidence="1" type="ORF">O99_01149</name>
</gene>
<dbReference type="EMBL" id="AHPK01000018">
    <property type="protein sequence ID" value="KEC54268.1"/>
    <property type="molecule type" value="Genomic_DNA"/>
</dbReference>
<sequence length="448" mass="51046">MIMKKAYSVYFLSFVVFIQGIFIQEGRAFLQKIERDSQDIFVAQVEREIKEPSMLSKTIVSEPVHLVRSLQNLQDKIISGQEEELQKQLQLLGEIGDKFLTFDASVWKDKNNLYALLIYLFNGGNPRVVQSILEKYGKGVISENVMDGALAYASHKKTTFLKTYTQLTEEDIRSIPPALFASVVLSTVVNIIEKDPALALKQLDQVRLFAPGTLFEEGAIRRELKVASMLGEIDLLALLIRHYVHRFWKSPYAYDFWHEFIPAVLRLDEKLSIDQLEALLAYAPTKVQFMAYMAVSRAALIDARMEKAKLSAQKALTLAHEIGVDDTSVRLYYAMSLSGSIAAQEALQMIQNIIYKDLSEKDRFLFIAAQAVAQRVVSFPLDVLKEKNTQIASQPQSHKELKLTLEKDDKQKNTASLIEAEMKQFIQHTQEKINEIDQLLGYKNDDKR</sequence>
<protein>
    <recommendedName>
        <fullName evidence="3">Chemotaxis protein</fullName>
    </recommendedName>
</protein>
<dbReference type="AlphaFoldDB" id="A0A067WBT4"/>
<comment type="caution">
    <text evidence="1">The sequence shown here is derived from an EMBL/GenBank/DDBJ whole genome shotgun (WGS) entry which is preliminary data.</text>
</comment>